<dbReference type="EMBL" id="BGPR01122913">
    <property type="protein sequence ID" value="GBN25484.1"/>
    <property type="molecule type" value="Genomic_DNA"/>
</dbReference>
<proteinExistence type="predicted"/>
<feature type="region of interest" description="Disordered" evidence="1">
    <location>
        <begin position="56"/>
        <end position="75"/>
    </location>
</feature>
<protein>
    <submittedName>
        <fullName evidence="2">Uncharacterized protein</fullName>
    </submittedName>
</protein>
<accession>A0A4Y2MG93</accession>
<reference evidence="2 3" key="1">
    <citation type="journal article" date="2019" name="Sci. Rep.">
        <title>Orb-weaving spider Araneus ventricosus genome elucidates the spidroin gene catalogue.</title>
        <authorList>
            <person name="Kono N."/>
            <person name="Nakamura H."/>
            <person name="Ohtoshi R."/>
            <person name="Moran D.A.P."/>
            <person name="Shinohara A."/>
            <person name="Yoshida Y."/>
            <person name="Fujiwara M."/>
            <person name="Mori M."/>
            <person name="Tomita M."/>
            <person name="Arakawa K."/>
        </authorList>
    </citation>
    <scope>NUCLEOTIDE SEQUENCE [LARGE SCALE GENOMIC DNA]</scope>
</reference>
<gene>
    <name evidence="2" type="ORF">AVEN_90543_1</name>
</gene>
<sequence length="133" mass="15106">MHGETQSTDPSEREKATLLARTVKRFCPSSFFLIAKVLAVPSLATRGLFCYGPRNFEPQSDDEDDTRASTSTSPNFRITPEWRRVFERDCITNSQTIRRNANQRVEAGPCFALSVTALSCQKNDRDQLLQILY</sequence>
<dbReference type="AlphaFoldDB" id="A0A4Y2MG93"/>
<evidence type="ECO:0000313" key="3">
    <source>
        <dbReference type="Proteomes" id="UP000499080"/>
    </source>
</evidence>
<keyword evidence="3" id="KW-1185">Reference proteome</keyword>
<comment type="caution">
    <text evidence="2">The sequence shown here is derived from an EMBL/GenBank/DDBJ whole genome shotgun (WGS) entry which is preliminary data.</text>
</comment>
<evidence type="ECO:0000256" key="1">
    <source>
        <dbReference type="SAM" id="MobiDB-lite"/>
    </source>
</evidence>
<organism evidence="2 3">
    <name type="scientific">Araneus ventricosus</name>
    <name type="common">Orbweaver spider</name>
    <name type="synonym">Epeira ventricosa</name>
    <dbReference type="NCBI Taxonomy" id="182803"/>
    <lineage>
        <taxon>Eukaryota</taxon>
        <taxon>Metazoa</taxon>
        <taxon>Ecdysozoa</taxon>
        <taxon>Arthropoda</taxon>
        <taxon>Chelicerata</taxon>
        <taxon>Arachnida</taxon>
        <taxon>Araneae</taxon>
        <taxon>Araneomorphae</taxon>
        <taxon>Entelegynae</taxon>
        <taxon>Araneoidea</taxon>
        <taxon>Araneidae</taxon>
        <taxon>Araneus</taxon>
    </lineage>
</organism>
<evidence type="ECO:0000313" key="2">
    <source>
        <dbReference type="EMBL" id="GBN25484.1"/>
    </source>
</evidence>
<name>A0A4Y2MG93_ARAVE</name>
<dbReference type="Proteomes" id="UP000499080">
    <property type="component" value="Unassembled WGS sequence"/>
</dbReference>